<dbReference type="InterPro" id="IPR028344">
    <property type="entry name" value="ParE1/4"/>
</dbReference>
<accession>W7QG64</accession>
<dbReference type="STRING" id="1328313.DS2_06431"/>
<reference evidence="4 5" key="1">
    <citation type="journal article" date="2014" name="Genome Announc.">
        <title>Draft Genome Sequence of the Agar-Degrading Bacterium Catenovulum sp. Strain DS-2, Isolated from Intestines of Haliotis diversicolor.</title>
        <authorList>
            <person name="Shan D."/>
            <person name="Li X."/>
            <person name="Gu Z."/>
            <person name="Wei G."/>
            <person name="Gao Z."/>
            <person name="Shao Z."/>
        </authorList>
    </citation>
    <scope>NUCLEOTIDE SEQUENCE [LARGE SCALE GENOMIC DNA]</scope>
    <source>
        <strain evidence="4 5">DS-2</strain>
    </source>
</reference>
<dbReference type="PANTHER" id="PTHR33755:SF9">
    <property type="entry name" value="TOXIN PARE1"/>
    <property type="match status" value="1"/>
</dbReference>
<gene>
    <name evidence="4" type="ORF">DS2_06431</name>
</gene>
<proteinExistence type="inferred from homology"/>
<dbReference type="AlphaFoldDB" id="W7QG64"/>
<dbReference type="Pfam" id="PF05016">
    <property type="entry name" value="ParE_toxin"/>
    <property type="match status" value="1"/>
</dbReference>
<keyword evidence="2" id="KW-1277">Toxin-antitoxin system</keyword>
<dbReference type="InterPro" id="IPR035093">
    <property type="entry name" value="RelE/ParE_toxin_dom_sf"/>
</dbReference>
<name>W7QG64_9ALTE</name>
<organism evidence="4 5">
    <name type="scientific">Catenovulum agarivorans DS-2</name>
    <dbReference type="NCBI Taxonomy" id="1328313"/>
    <lineage>
        <taxon>Bacteria</taxon>
        <taxon>Pseudomonadati</taxon>
        <taxon>Pseudomonadota</taxon>
        <taxon>Gammaproteobacteria</taxon>
        <taxon>Alteromonadales</taxon>
        <taxon>Alteromonadaceae</taxon>
        <taxon>Catenovulum</taxon>
    </lineage>
</organism>
<dbReference type="EMBL" id="ARZY01000008">
    <property type="protein sequence ID" value="EWH10906.1"/>
    <property type="molecule type" value="Genomic_DNA"/>
</dbReference>
<comment type="similarity">
    <text evidence="1 3">Belongs to the RelE toxin family.</text>
</comment>
<evidence type="ECO:0000313" key="5">
    <source>
        <dbReference type="Proteomes" id="UP000019276"/>
    </source>
</evidence>
<dbReference type="InterPro" id="IPR051803">
    <property type="entry name" value="TA_system_RelE-like_toxin"/>
</dbReference>
<comment type="caution">
    <text evidence="4">The sequence shown here is derived from an EMBL/GenBank/DDBJ whole genome shotgun (WGS) entry which is preliminary data.</text>
</comment>
<dbReference type="InterPro" id="IPR007712">
    <property type="entry name" value="RelE/ParE_toxin"/>
</dbReference>
<evidence type="ECO:0000256" key="3">
    <source>
        <dbReference type="PIRNR" id="PIRNR029218"/>
    </source>
</evidence>
<dbReference type="PANTHER" id="PTHR33755">
    <property type="entry name" value="TOXIN PARE1-RELATED"/>
    <property type="match status" value="1"/>
</dbReference>
<sequence>MKSFQLTLKARNDLKEIAVYTQRRWGKEQRNIYIKQFDDAFWLLAENPNIGKACDQIRQGYRKFSQGRHVIFYKQLENQQIQIIRILHNSMDVNPILGAQG</sequence>
<evidence type="ECO:0000256" key="2">
    <source>
        <dbReference type="ARBA" id="ARBA00022649"/>
    </source>
</evidence>
<evidence type="ECO:0000256" key="1">
    <source>
        <dbReference type="ARBA" id="ARBA00006226"/>
    </source>
</evidence>
<dbReference type="eggNOG" id="COG3668">
    <property type="taxonomic scope" value="Bacteria"/>
</dbReference>
<dbReference type="Proteomes" id="UP000019276">
    <property type="component" value="Unassembled WGS sequence"/>
</dbReference>
<protein>
    <recommendedName>
        <fullName evidence="3">Toxin</fullName>
    </recommendedName>
</protein>
<dbReference type="Gene3D" id="3.30.2310.20">
    <property type="entry name" value="RelE-like"/>
    <property type="match status" value="1"/>
</dbReference>
<dbReference type="RefSeq" id="WP_035013853.1">
    <property type="nucleotide sequence ID" value="NZ_ARZY01000008.1"/>
</dbReference>
<evidence type="ECO:0000313" key="4">
    <source>
        <dbReference type="EMBL" id="EWH10906.1"/>
    </source>
</evidence>
<dbReference type="PATRIC" id="fig|1328313.3.peg.1319"/>
<keyword evidence="5" id="KW-1185">Reference proteome</keyword>
<dbReference type="OrthoDB" id="516834at2"/>
<dbReference type="PIRSF" id="PIRSF029218">
    <property type="entry name" value="ParE"/>
    <property type="match status" value="1"/>
</dbReference>